<evidence type="ECO:0000313" key="2">
    <source>
        <dbReference type="EMBL" id="OSD04206.1"/>
    </source>
</evidence>
<reference evidence="2 3" key="1">
    <citation type="journal article" date="2015" name="Biotechnol. Biofuels">
        <title>Enhanced degradation of softwood versus hardwood by the white-rot fungus Pycnoporus coccineus.</title>
        <authorList>
            <person name="Couturier M."/>
            <person name="Navarro D."/>
            <person name="Chevret D."/>
            <person name="Henrissat B."/>
            <person name="Piumi F."/>
            <person name="Ruiz-Duenas F.J."/>
            <person name="Martinez A.T."/>
            <person name="Grigoriev I.V."/>
            <person name="Riley R."/>
            <person name="Lipzen A."/>
            <person name="Berrin J.G."/>
            <person name="Master E.R."/>
            <person name="Rosso M.N."/>
        </authorList>
    </citation>
    <scope>NUCLEOTIDE SEQUENCE [LARGE SCALE GENOMIC DNA]</scope>
    <source>
        <strain evidence="2 3">BRFM310</strain>
    </source>
</reference>
<dbReference type="EMBL" id="KZ084097">
    <property type="protein sequence ID" value="OSD04206.1"/>
    <property type="molecule type" value="Genomic_DNA"/>
</dbReference>
<feature type="region of interest" description="Disordered" evidence="1">
    <location>
        <begin position="93"/>
        <end position="153"/>
    </location>
</feature>
<dbReference type="STRING" id="1353009.A0A1Y2ISV9"/>
<accession>A0A1Y2ISV9</accession>
<organism evidence="2 3">
    <name type="scientific">Trametes coccinea (strain BRFM310)</name>
    <name type="common">Pycnoporus coccineus</name>
    <dbReference type="NCBI Taxonomy" id="1353009"/>
    <lineage>
        <taxon>Eukaryota</taxon>
        <taxon>Fungi</taxon>
        <taxon>Dikarya</taxon>
        <taxon>Basidiomycota</taxon>
        <taxon>Agaricomycotina</taxon>
        <taxon>Agaricomycetes</taxon>
        <taxon>Polyporales</taxon>
        <taxon>Polyporaceae</taxon>
        <taxon>Trametes</taxon>
    </lineage>
</organism>
<evidence type="ECO:0000313" key="3">
    <source>
        <dbReference type="Proteomes" id="UP000193067"/>
    </source>
</evidence>
<dbReference type="InterPro" id="IPR038966">
    <property type="entry name" value="TMA17"/>
</dbReference>
<keyword evidence="3" id="KW-1185">Reference proteome</keyword>
<dbReference type="Proteomes" id="UP000193067">
    <property type="component" value="Unassembled WGS sequence"/>
</dbReference>
<dbReference type="GO" id="GO:0030674">
    <property type="term" value="F:protein-macromolecule adaptor activity"/>
    <property type="evidence" value="ECO:0007669"/>
    <property type="project" value="TreeGrafter"/>
</dbReference>
<dbReference type="GO" id="GO:0070682">
    <property type="term" value="P:proteasome regulatory particle assembly"/>
    <property type="evidence" value="ECO:0007669"/>
    <property type="project" value="InterPro"/>
</dbReference>
<protein>
    <submittedName>
        <fullName evidence="2">Uncharacterized protein</fullName>
    </submittedName>
</protein>
<dbReference type="PANTHER" id="PTHR40422:SF1">
    <property type="entry name" value="TRANSLATION MACHINERY-ASSOCIATED PROTEIN 17"/>
    <property type="match status" value="1"/>
</dbReference>
<sequence>MEFRPRYAQPFTLEEARQLAVPIITEEITRLQNSLAHLQRTQQELQEALLATPEDPDFAQAYEENEAVIGIQKERISILRMVLAEKGIPMSAHYDLPQSQPRGHGDQDQDTGQTGARAGAHSVRESITTNGVHPTQVHEAAEGVGDVDEGVYL</sequence>
<dbReference type="PANTHER" id="PTHR40422">
    <property type="entry name" value="TRANSLATION MACHINERY-ASSOCIATED PROTEIN 17"/>
    <property type="match status" value="1"/>
</dbReference>
<dbReference type="AlphaFoldDB" id="A0A1Y2ISV9"/>
<proteinExistence type="predicted"/>
<evidence type="ECO:0000256" key="1">
    <source>
        <dbReference type="SAM" id="MobiDB-lite"/>
    </source>
</evidence>
<dbReference type="OrthoDB" id="548474at2759"/>
<gene>
    <name evidence="2" type="ORF">PYCCODRAFT_131752</name>
</gene>
<name>A0A1Y2ISV9_TRAC3</name>